<feature type="transmembrane region" description="Helical" evidence="2">
    <location>
        <begin position="338"/>
        <end position="361"/>
    </location>
</feature>
<evidence type="ECO:0000313" key="4">
    <source>
        <dbReference type="EMBL" id="KAJ2902038.1"/>
    </source>
</evidence>
<dbReference type="EMBL" id="JAKWBI020000126">
    <property type="protein sequence ID" value="KAJ2902038.1"/>
    <property type="molecule type" value="Genomic_DNA"/>
</dbReference>
<name>A0AAD5RYG2_9PEZI</name>
<feature type="chain" id="PRO_5041970342" evidence="3">
    <location>
        <begin position="27"/>
        <end position="391"/>
    </location>
</feature>
<feature type="signal peptide" evidence="3">
    <location>
        <begin position="1"/>
        <end position="26"/>
    </location>
</feature>
<evidence type="ECO:0000256" key="2">
    <source>
        <dbReference type="SAM" id="Phobius"/>
    </source>
</evidence>
<dbReference type="InterPro" id="IPR009571">
    <property type="entry name" value="SUR7/Rim9-like_fungi"/>
</dbReference>
<gene>
    <name evidence="4" type="ORF">MKZ38_001074</name>
</gene>
<keyword evidence="2" id="KW-0812">Transmembrane</keyword>
<keyword evidence="2" id="KW-0472">Membrane</keyword>
<keyword evidence="5" id="KW-1185">Reference proteome</keyword>
<sequence>MQPQTKVPACALVFAALLCAASVVLSALLVNAGRNEGMLQDVYIAKMNMSNFGQDLVPTLIDKITSDSSWIENWAHLNSGSDDKKKFKVRSPASSSKSKSTTKKTKRFDLGDAEDFLDDAGDGVADAWDNLSDAFGDIWDDLSDYAKELATDVVGTLDDIADGLVDNMADALGIPEYFALHMLDVCYVEAGETKQDLTCSDPEVGYGLDLDGYLDSSLSIAGFKIPLADFLGADVYEKLQDASDAISGAFMAICILYIIVACCSGILVLQSAYFAFLSLKWQHTPKYIKLTGMVFAIAALLCVFAGSIIITIIAKIANDAMGDARDVLNIQVERSDKFVGMTWACSACLFLATGIWIWAWLRTRRSKMAGSGKETHDEYEMDDHHHRHQRD</sequence>
<evidence type="ECO:0000256" key="1">
    <source>
        <dbReference type="SAM" id="MobiDB-lite"/>
    </source>
</evidence>
<dbReference type="GO" id="GO:0051285">
    <property type="term" value="C:cell cortex of cell tip"/>
    <property type="evidence" value="ECO:0007669"/>
    <property type="project" value="TreeGrafter"/>
</dbReference>
<feature type="region of interest" description="Disordered" evidence="1">
    <location>
        <begin position="82"/>
        <end position="101"/>
    </location>
</feature>
<protein>
    <submittedName>
        <fullName evidence="4">SUR7 family protein pun1</fullName>
    </submittedName>
</protein>
<proteinExistence type="predicted"/>
<dbReference type="InterPro" id="IPR052413">
    <property type="entry name" value="SUR7_domain"/>
</dbReference>
<organism evidence="4 5">
    <name type="scientific">Zalerion maritima</name>
    <dbReference type="NCBI Taxonomy" id="339359"/>
    <lineage>
        <taxon>Eukaryota</taxon>
        <taxon>Fungi</taxon>
        <taxon>Dikarya</taxon>
        <taxon>Ascomycota</taxon>
        <taxon>Pezizomycotina</taxon>
        <taxon>Sordariomycetes</taxon>
        <taxon>Lulworthiomycetidae</taxon>
        <taxon>Lulworthiales</taxon>
        <taxon>Lulworthiaceae</taxon>
        <taxon>Zalerion</taxon>
    </lineage>
</organism>
<dbReference type="Proteomes" id="UP001201980">
    <property type="component" value="Unassembled WGS sequence"/>
</dbReference>
<dbReference type="PANTHER" id="PTHR28019">
    <property type="entry name" value="CELL MEMBRANE PROTEIN YLR413W-RELATED"/>
    <property type="match status" value="1"/>
</dbReference>
<keyword evidence="2" id="KW-1133">Transmembrane helix</keyword>
<keyword evidence="3" id="KW-0732">Signal</keyword>
<feature type="transmembrane region" description="Helical" evidence="2">
    <location>
        <begin position="248"/>
        <end position="269"/>
    </location>
</feature>
<accession>A0AAD5RYG2</accession>
<feature type="transmembrane region" description="Helical" evidence="2">
    <location>
        <begin position="290"/>
        <end position="318"/>
    </location>
</feature>
<evidence type="ECO:0000256" key="3">
    <source>
        <dbReference type="SAM" id="SignalP"/>
    </source>
</evidence>
<evidence type="ECO:0000313" key="5">
    <source>
        <dbReference type="Proteomes" id="UP001201980"/>
    </source>
</evidence>
<dbReference type="PANTHER" id="PTHR28019:SF7">
    <property type="entry name" value="SUR7 PROTEIN"/>
    <property type="match status" value="1"/>
</dbReference>
<dbReference type="GO" id="GO:0005886">
    <property type="term" value="C:plasma membrane"/>
    <property type="evidence" value="ECO:0007669"/>
    <property type="project" value="InterPro"/>
</dbReference>
<reference evidence="4" key="1">
    <citation type="submission" date="2022-07" db="EMBL/GenBank/DDBJ databases">
        <title>Draft genome sequence of Zalerion maritima ATCC 34329, a (micro)plastics degrading marine fungus.</title>
        <authorList>
            <person name="Paco A."/>
            <person name="Goncalves M.F.M."/>
            <person name="Rocha-Santos T.A.P."/>
            <person name="Alves A."/>
        </authorList>
    </citation>
    <scope>NUCLEOTIDE SEQUENCE</scope>
    <source>
        <strain evidence="4">ATCC 34329</strain>
    </source>
</reference>
<comment type="caution">
    <text evidence="4">The sequence shown here is derived from an EMBL/GenBank/DDBJ whole genome shotgun (WGS) entry which is preliminary data.</text>
</comment>
<dbReference type="Pfam" id="PF06687">
    <property type="entry name" value="SUR7"/>
    <property type="match status" value="1"/>
</dbReference>
<dbReference type="GO" id="GO:0031505">
    <property type="term" value="P:fungal-type cell wall organization"/>
    <property type="evidence" value="ECO:0007669"/>
    <property type="project" value="TreeGrafter"/>
</dbReference>
<dbReference type="AlphaFoldDB" id="A0AAD5RYG2"/>